<dbReference type="PANTHER" id="PTHR12001:SF85">
    <property type="entry name" value="SHORT CHAIN ISOPRENYL DIPHOSPHATE SYNTHASE"/>
    <property type="match status" value="1"/>
</dbReference>
<keyword evidence="4" id="KW-0479">Metal-binding</keyword>
<dbReference type="Gene3D" id="1.10.600.10">
    <property type="entry name" value="Farnesyl Diphosphate Synthase"/>
    <property type="match status" value="1"/>
</dbReference>
<dbReference type="SUPFAM" id="SSF48576">
    <property type="entry name" value="Terpenoid synthases"/>
    <property type="match status" value="1"/>
</dbReference>
<sequence length="348" mass="38158">MPPSVWRMTPEAMTVNYTAVRQGLDSVLVDFLREKLNSLPDSRLENLIDHLCEFVIHGGKRLRPLLCYYGWETVEEAGERTSVLRAAASLELFHAFALIHDDIMDASAMRRGRPTLHKALGVNDAILLGDIALVWHDEMLHASGVDPQRLIAVRSVVEAMRAEALYGQQLDLLATGGAKDDLDLATTVVRYKTAKYTVERPLHVGAALAGGGPEVLRSCTAYALPIGEAFQLRDDVLGVFGHPDVTGKSAVEDLREGKVTVLIATALSLADTKQIELLNRLLGNPELDESGAERVRELLVDTGALKHVEDMIRRRREEGLAALEAAPFRPEAVAALREIAYATTERVS</sequence>
<comment type="similarity">
    <text evidence="2 6">Belongs to the FPP/GGPP synthase family.</text>
</comment>
<dbReference type="SFLD" id="SFLDG01017">
    <property type="entry name" value="Polyprenyl_Transferase_Like"/>
    <property type="match status" value="1"/>
</dbReference>
<keyword evidence="8" id="KW-1185">Reference proteome</keyword>
<evidence type="ECO:0000313" key="7">
    <source>
        <dbReference type="EMBL" id="MFI6504765.1"/>
    </source>
</evidence>
<evidence type="ECO:0000256" key="3">
    <source>
        <dbReference type="ARBA" id="ARBA00022679"/>
    </source>
</evidence>
<comment type="caution">
    <text evidence="7">The sequence shown here is derived from an EMBL/GenBank/DDBJ whole genome shotgun (WGS) entry which is preliminary data.</text>
</comment>
<name>A0ABW7Z9C5_9ACTN</name>
<dbReference type="EMBL" id="JBITGY010000016">
    <property type="protein sequence ID" value="MFI6504765.1"/>
    <property type="molecule type" value="Genomic_DNA"/>
</dbReference>
<dbReference type="RefSeq" id="WP_397090650.1">
    <property type="nucleotide sequence ID" value="NZ_JBITGY010000016.1"/>
</dbReference>
<evidence type="ECO:0000256" key="5">
    <source>
        <dbReference type="ARBA" id="ARBA00022842"/>
    </source>
</evidence>
<keyword evidence="3 6" id="KW-0808">Transferase</keyword>
<dbReference type="PANTHER" id="PTHR12001">
    <property type="entry name" value="GERANYLGERANYL PYROPHOSPHATE SYNTHASE"/>
    <property type="match status" value="1"/>
</dbReference>
<dbReference type="InterPro" id="IPR033749">
    <property type="entry name" value="Polyprenyl_synt_CS"/>
</dbReference>
<dbReference type="EC" id="2.5.1.-" evidence="7"/>
<keyword evidence="5" id="KW-0460">Magnesium</keyword>
<protein>
    <submittedName>
        <fullName evidence="7">Polyprenyl synthetase family protein</fullName>
        <ecNumber evidence="7">2.5.1.-</ecNumber>
    </submittedName>
</protein>
<evidence type="ECO:0000313" key="8">
    <source>
        <dbReference type="Proteomes" id="UP001612741"/>
    </source>
</evidence>
<dbReference type="Proteomes" id="UP001612741">
    <property type="component" value="Unassembled WGS sequence"/>
</dbReference>
<proteinExistence type="inferred from homology"/>
<accession>A0ABW7Z9C5</accession>
<reference evidence="7 8" key="1">
    <citation type="submission" date="2024-10" db="EMBL/GenBank/DDBJ databases">
        <title>The Natural Products Discovery Center: Release of the First 8490 Sequenced Strains for Exploring Actinobacteria Biosynthetic Diversity.</title>
        <authorList>
            <person name="Kalkreuter E."/>
            <person name="Kautsar S.A."/>
            <person name="Yang D."/>
            <person name="Bader C.D."/>
            <person name="Teijaro C.N."/>
            <person name="Fluegel L."/>
            <person name="Davis C.M."/>
            <person name="Simpson J.R."/>
            <person name="Lauterbach L."/>
            <person name="Steele A.D."/>
            <person name="Gui C."/>
            <person name="Meng S."/>
            <person name="Li G."/>
            <person name="Viehrig K."/>
            <person name="Ye F."/>
            <person name="Su P."/>
            <person name="Kiefer A.F."/>
            <person name="Nichols A."/>
            <person name="Cepeda A.J."/>
            <person name="Yan W."/>
            <person name="Fan B."/>
            <person name="Jiang Y."/>
            <person name="Adhikari A."/>
            <person name="Zheng C.-J."/>
            <person name="Schuster L."/>
            <person name="Cowan T.M."/>
            <person name="Smanski M.J."/>
            <person name="Chevrette M.G."/>
            <person name="De Carvalho L.P.S."/>
            <person name="Shen B."/>
        </authorList>
    </citation>
    <scope>NUCLEOTIDE SEQUENCE [LARGE SCALE GENOMIC DNA]</scope>
    <source>
        <strain evidence="7 8">NPDC050545</strain>
    </source>
</reference>
<evidence type="ECO:0000256" key="1">
    <source>
        <dbReference type="ARBA" id="ARBA00001946"/>
    </source>
</evidence>
<comment type="cofactor">
    <cofactor evidence="1">
        <name>Mg(2+)</name>
        <dbReference type="ChEBI" id="CHEBI:18420"/>
    </cofactor>
</comment>
<dbReference type="Pfam" id="PF00348">
    <property type="entry name" value="polyprenyl_synt"/>
    <property type="match status" value="1"/>
</dbReference>
<dbReference type="SFLD" id="SFLDS00005">
    <property type="entry name" value="Isoprenoid_Synthase_Type_I"/>
    <property type="match status" value="1"/>
</dbReference>
<evidence type="ECO:0000256" key="2">
    <source>
        <dbReference type="ARBA" id="ARBA00006706"/>
    </source>
</evidence>
<dbReference type="InterPro" id="IPR000092">
    <property type="entry name" value="Polyprenyl_synt"/>
</dbReference>
<organism evidence="7 8">
    <name type="scientific">Nonomuraea typhae</name>
    <dbReference type="NCBI Taxonomy" id="2603600"/>
    <lineage>
        <taxon>Bacteria</taxon>
        <taxon>Bacillati</taxon>
        <taxon>Actinomycetota</taxon>
        <taxon>Actinomycetes</taxon>
        <taxon>Streptosporangiales</taxon>
        <taxon>Streptosporangiaceae</taxon>
        <taxon>Nonomuraea</taxon>
    </lineage>
</organism>
<gene>
    <name evidence="7" type="ORF">ACIBG2_45780</name>
</gene>
<evidence type="ECO:0000256" key="6">
    <source>
        <dbReference type="RuleBase" id="RU004466"/>
    </source>
</evidence>
<evidence type="ECO:0000256" key="4">
    <source>
        <dbReference type="ARBA" id="ARBA00022723"/>
    </source>
</evidence>
<dbReference type="GO" id="GO:0016740">
    <property type="term" value="F:transferase activity"/>
    <property type="evidence" value="ECO:0007669"/>
    <property type="project" value="UniProtKB-KW"/>
</dbReference>
<dbReference type="CDD" id="cd00685">
    <property type="entry name" value="Trans_IPPS_HT"/>
    <property type="match status" value="1"/>
</dbReference>
<dbReference type="InterPro" id="IPR008949">
    <property type="entry name" value="Isoprenoid_synthase_dom_sf"/>
</dbReference>
<dbReference type="PROSITE" id="PS00444">
    <property type="entry name" value="POLYPRENYL_SYNTHASE_2"/>
    <property type="match status" value="1"/>
</dbReference>
<dbReference type="PROSITE" id="PS00723">
    <property type="entry name" value="POLYPRENYL_SYNTHASE_1"/>
    <property type="match status" value="1"/>
</dbReference>